<reference evidence="16" key="1">
    <citation type="submission" date="2016-11" db="EMBL/GenBank/DDBJ databases">
        <authorList>
            <person name="Jaros S."/>
            <person name="Januszkiewicz K."/>
            <person name="Wedrychowicz H."/>
        </authorList>
    </citation>
    <scope>NUCLEOTIDE SEQUENCE [LARGE SCALE GENOMIC DNA]</scope>
    <source>
        <strain evidence="16">Y48</strain>
    </source>
</reference>
<keyword evidence="8" id="KW-0521">NADP</keyword>
<dbReference type="GO" id="GO:0047091">
    <property type="term" value="F:L-lysine 6-monooxygenase (NADPH) activity"/>
    <property type="evidence" value="ECO:0007669"/>
    <property type="project" value="UniProtKB-EC"/>
</dbReference>
<comment type="catalytic activity">
    <reaction evidence="15">
        <text>L-lysine + NADPH + O2 = N(6)-hydroxy-L-lysine + NADP(+) + H2O</text>
        <dbReference type="Rhea" id="RHEA:23228"/>
        <dbReference type="ChEBI" id="CHEBI:15377"/>
        <dbReference type="ChEBI" id="CHEBI:15379"/>
        <dbReference type="ChEBI" id="CHEBI:32551"/>
        <dbReference type="ChEBI" id="CHEBI:57783"/>
        <dbReference type="ChEBI" id="CHEBI:57820"/>
        <dbReference type="ChEBI" id="CHEBI:58349"/>
        <dbReference type="EC" id="1.14.13.59"/>
    </reaction>
</comment>
<dbReference type="KEGG" id="nsl:BOX37_20165"/>
<evidence type="ECO:0000313" key="16">
    <source>
        <dbReference type="EMBL" id="APE35877.1"/>
    </source>
</evidence>
<keyword evidence="10 16" id="KW-0503">Monooxygenase</keyword>
<evidence type="ECO:0000256" key="12">
    <source>
        <dbReference type="ARBA" id="ARBA00031158"/>
    </source>
</evidence>
<evidence type="ECO:0000256" key="14">
    <source>
        <dbReference type="ARBA" id="ARBA00032738"/>
    </source>
</evidence>
<comment type="pathway">
    <text evidence="2">Siderophore biosynthesis; mycobactin biosynthesis.</text>
</comment>
<accession>A0A1J0VV24</accession>
<dbReference type="PRINTS" id="PR00368">
    <property type="entry name" value="FADPNR"/>
</dbReference>
<name>A0A1J0VV24_9NOCA</name>
<dbReference type="InterPro" id="IPR025700">
    <property type="entry name" value="Lys/Orn_oxygenase"/>
</dbReference>
<comment type="similarity">
    <text evidence="3">Belongs to the lysine N(6)-hydroxylase/L-ornithine N(5)-oxygenase family.</text>
</comment>
<evidence type="ECO:0000256" key="6">
    <source>
        <dbReference type="ARBA" id="ARBA00022630"/>
    </source>
</evidence>
<evidence type="ECO:0000256" key="2">
    <source>
        <dbReference type="ARBA" id="ARBA00005102"/>
    </source>
</evidence>
<dbReference type="SUPFAM" id="SSF51905">
    <property type="entry name" value="FAD/NAD(P)-binding domain"/>
    <property type="match status" value="2"/>
</dbReference>
<evidence type="ECO:0000256" key="3">
    <source>
        <dbReference type="ARBA" id="ARBA00007588"/>
    </source>
</evidence>
<organism evidence="16 17">
    <name type="scientific">Nocardia mangyaensis</name>
    <dbReference type="NCBI Taxonomy" id="2213200"/>
    <lineage>
        <taxon>Bacteria</taxon>
        <taxon>Bacillati</taxon>
        <taxon>Actinomycetota</taxon>
        <taxon>Actinomycetes</taxon>
        <taxon>Mycobacteriales</taxon>
        <taxon>Nocardiaceae</taxon>
        <taxon>Nocardia</taxon>
    </lineage>
</organism>
<evidence type="ECO:0000313" key="17">
    <source>
        <dbReference type="Proteomes" id="UP000183810"/>
    </source>
</evidence>
<evidence type="ECO:0000256" key="8">
    <source>
        <dbReference type="ARBA" id="ARBA00022857"/>
    </source>
</evidence>
<dbReference type="AlphaFoldDB" id="A0A1J0VV24"/>
<dbReference type="Proteomes" id="UP000183810">
    <property type="component" value="Chromosome"/>
</dbReference>
<dbReference type="Pfam" id="PF13434">
    <property type="entry name" value="Lys_Orn_oxgnase"/>
    <property type="match status" value="1"/>
</dbReference>
<sequence>MSGHESRPAHFRCVGIGVGPANLSLASLLHADSDVPNLFLDRKSRFGWHDGQLVGGATLQVSPLKDLVSLSDPTNPFSFLNYLHEQGRIYHFLNARFESVPRREYRNYLEWASGRNPNVVFGEAVIAVHFDGTFTLRTDRRTLSADNIVVGVGARPWVPEFASDGLGDSQFHVADFTGEAAALGGRSVVVIGGGQSGAEAVLDLISRTGPELPRETVWVSRRRNFFPIDDSPFTNEFFMPCHSDYFYNLEAESRAAFNREHVLASDGISEHIAREIYQRLYLHRFVEQREQAIGLHPNRDVVDVTREGDRWLVAVRHRDETDQIEYFEADAVIWATGYRSNRLDFLAPLADRLERAGGEFAVDEDFAVRWDGPPDRNIFLQNAVARQRGLADPNLSLNSWRSQRIRDRIRGTRSRDQLAAFVEWSTKPGRSMPI</sequence>
<keyword evidence="7" id="KW-0274">FAD</keyword>
<dbReference type="Gene3D" id="3.50.50.60">
    <property type="entry name" value="FAD/NAD(P)-binding domain"/>
    <property type="match status" value="1"/>
</dbReference>
<keyword evidence="17" id="KW-1185">Reference proteome</keyword>
<evidence type="ECO:0000256" key="15">
    <source>
        <dbReference type="ARBA" id="ARBA00048407"/>
    </source>
</evidence>
<evidence type="ECO:0000256" key="5">
    <source>
        <dbReference type="ARBA" id="ARBA00016406"/>
    </source>
</evidence>
<evidence type="ECO:0000256" key="7">
    <source>
        <dbReference type="ARBA" id="ARBA00022827"/>
    </source>
</evidence>
<evidence type="ECO:0000256" key="4">
    <source>
        <dbReference type="ARBA" id="ARBA00013076"/>
    </source>
</evidence>
<dbReference type="PANTHER" id="PTHR42802">
    <property type="entry name" value="MONOOXYGENASE"/>
    <property type="match status" value="1"/>
</dbReference>
<dbReference type="OrthoDB" id="7527071at2"/>
<keyword evidence="6" id="KW-0285">Flavoprotein</keyword>
<comment type="cofactor">
    <cofactor evidence="1">
        <name>FAD</name>
        <dbReference type="ChEBI" id="CHEBI:57692"/>
    </cofactor>
</comment>
<evidence type="ECO:0000256" key="11">
    <source>
        <dbReference type="ARBA" id="ARBA00029939"/>
    </source>
</evidence>
<evidence type="ECO:0000256" key="9">
    <source>
        <dbReference type="ARBA" id="ARBA00023002"/>
    </source>
</evidence>
<proteinExistence type="inferred from homology"/>
<dbReference type="InterPro" id="IPR036188">
    <property type="entry name" value="FAD/NAD-bd_sf"/>
</dbReference>
<dbReference type="EMBL" id="CP018082">
    <property type="protein sequence ID" value="APE35877.1"/>
    <property type="molecule type" value="Genomic_DNA"/>
</dbReference>
<protein>
    <recommendedName>
        <fullName evidence="5">L-lysine N6-monooxygenase MbtG</fullName>
        <ecNumber evidence="4">1.14.13.59</ecNumber>
    </recommendedName>
    <alternativeName>
        <fullName evidence="14">Lysine 6-N-hydroxylase</fullName>
    </alternativeName>
    <alternativeName>
        <fullName evidence="13">Lysine N6-hydroxylase</fullName>
    </alternativeName>
    <alternativeName>
        <fullName evidence="11">Lysine-N-oxygenase</fullName>
    </alternativeName>
    <alternativeName>
        <fullName evidence="12">Mycobactin synthase protein G</fullName>
    </alternativeName>
</protein>
<keyword evidence="9" id="KW-0560">Oxidoreductase</keyword>
<evidence type="ECO:0000256" key="10">
    <source>
        <dbReference type="ARBA" id="ARBA00023033"/>
    </source>
</evidence>
<dbReference type="PANTHER" id="PTHR42802:SF1">
    <property type="entry name" value="L-ORNITHINE N(5)-MONOOXYGENASE"/>
    <property type="match status" value="1"/>
</dbReference>
<evidence type="ECO:0000256" key="13">
    <source>
        <dbReference type="ARBA" id="ARBA00032493"/>
    </source>
</evidence>
<gene>
    <name evidence="16" type="ORF">BOX37_20165</name>
</gene>
<dbReference type="EC" id="1.14.13.59" evidence="4"/>
<evidence type="ECO:0000256" key="1">
    <source>
        <dbReference type="ARBA" id="ARBA00001974"/>
    </source>
</evidence>